<dbReference type="InterPro" id="IPR028098">
    <property type="entry name" value="Glyco_trans_4-like_N"/>
</dbReference>
<name>A0ABZ2CI86_9BACI</name>
<dbReference type="EMBL" id="CP137640">
    <property type="protein sequence ID" value="WVX82733.1"/>
    <property type="molecule type" value="Genomic_DNA"/>
</dbReference>
<dbReference type="Proteomes" id="UP001357223">
    <property type="component" value="Chromosome"/>
</dbReference>
<dbReference type="PANTHER" id="PTHR45947:SF3">
    <property type="entry name" value="SULFOQUINOVOSYL TRANSFERASE SQD2"/>
    <property type="match status" value="1"/>
</dbReference>
<keyword evidence="3" id="KW-0328">Glycosyltransferase</keyword>
<evidence type="ECO:0000259" key="1">
    <source>
        <dbReference type="Pfam" id="PF00534"/>
    </source>
</evidence>
<evidence type="ECO:0000313" key="3">
    <source>
        <dbReference type="EMBL" id="WVX82733.1"/>
    </source>
</evidence>
<dbReference type="CDD" id="cd03801">
    <property type="entry name" value="GT4_PimA-like"/>
    <property type="match status" value="1"/>
</dbReference>
<dbReference type="Gene3D" id="3.40.50.2000">
    <property type="entry name" value="Glycogen Phosphorylase B"/>
    <property type="match status" value="2"/>
</dbReference>
<dbReference type="EC" id="2.4.-.-" evidence="3"/>
<dbReference type="Pfam" id="PF13439">
    <property type="entry name" value="Glyco_transf_4"/>
    <property type="match status" value="1"/>
</dbReference>
<dbReference type="SUPFAM" id="SSF53756">
    <property type="entry name" value="UDP-Glycosyltransferase/glycogen phosphorylase"/>
    <property type="match status" value="1"/>
</dbReference>
<gene>
    <name evidence="3" type="ORF">R4Z09_07050</name>
</gene>
<keyword evidence="3" id="KW-0808">Transferase</keyword>
<dbReference type="InterPro" id="IPR001296">
    <property type="entry name" value="Glyco_trans_1"/>
</dbReference>
<dbReference type="PANTHER" id="PTHR45947">
    <property type="entry name" value="SULFOQUINOVOSYL TRANSFERASE SQD2"/>
    <property type="match status" value="1"/>
</dbReference>
<evidence type="ECO:0000313" key="4">
    <source>
        <dbReference type="Proteomes" id="UP001357223"/>
    </source>
</evidence>
<feature type="domain" description="Glycosyl transferase family 1" evidence="1">
    <location>
        <begin position="316"/>
        <end position="478"/>
    </location>
</feature>
<sequence>MSNPFIPRTVNNDFLFQYDLSENQETQARLISITDTIIRLLTEEAKVFTKLIQEWMKLSALLTKQPVAESYVTHWRWMNSLLSESIESTMDRNRDYASRQNADPSAESGREKPEHLKILFLSWEFPPHIVGGLSRHVHGLTKSLTKNGHEIHVITAGTDHLPVLETMDGVIIHRVKPLCVNEKDFLLWIGGLNIAIAEKAVALASEKSFDCIHSHDWLVGAAAISLKKHLALPLVTTIHATEYGRNNGIYTEMQRFIHEKEKQLVEQSDQLIVCSDFMKEEVHKLFKPANQKIVIIPNGIDDEMEIGNAQRDYLADIEVDPDQRVIFSIGRMVKEKGFDTLIDAAAVLKGKGIPVLFIIAGKGPMLEVYRRKVCEMNLTDTVQFIGFIEDEKRNRLLDLAEMAVFPSLYEPFGIVALEAMQAGKPTIVSNTGGLKGIVRHLETGILIEPANSDDVAAQITHLLMNPDLANDIGRNAKKAVQSQFSWNVAAEETGQLYNKVFNTRKHQ</sequence>
<dbReference type="InterPro" id="IPR050194">
    <property type="entry name" value="Glycosyltransferase_grp1"/>
</dbReference>
<keyword evidence="4" id="KW-1185">Reference proteome</keyword>
<dbReference type="GO" id="GO:0016757">
    <property type="term" value="F:glycosyltransferase activity"/>
    <property type="evidence" value="ECO:0007669"/>
    <property type="project" value="UniProtKB-KW"/>
</dbReference>
<evidence type="ECO:0000259" key="2">
    <source>
        <dbReference type="Pfam" id="PF13439"/>
    </source>
</evidence>
<feature type="domain" description="Glycosyltransferase subfamily 4-like N-terminal" evidence="2">
    <location>
        <begin position="130"/>
        <end position="303"/>
    </location>
</feature>
<accession>A0ABZ2CI86</accession>
<dbReference type="Pfam" id="PF00534">
    <property type="entry name" value="Glycos_transf_1"/>
    <property type="match status" value="1"/>
</dbReference>
<protein>
    <submittedName>
        <fullName evidence="3">Glycosyltransferase family 4 protein</fullName>
        <ecNumber evidence="3">2.4.-.-</ecNumber>
    </submittedName>
</protein>
<dbReference type="RefSeq" id="WP_338451629.1">
    <property type="nucleotide sequence ID" value="NZ_CP137640.1"/>
</dbReference>
<reference evidence="3 4" key="1">
    <citation type="submission" date="2023-10" db="EMBL/GenBank/DDBJ databases">
        <title>Niallia locisalis sp.nov. isolated from a salt pond sample.</title>
        <authorList>
            <person name="Li X.-J."/>
            <person name="Dong L."/>
        </authorList>
    </citation>
    <scope>NUCLEOTIDE SEQUENCE [LARGE SCALE GENOMIC DNA]</scope>
    <source>
        <strain evidence="3 4">DSM 29761</strain>
    </source>
</reference>
<organism evidence="3 4">
    <name type="scientific">Niallia oryzisoli</name>
    <dbReference type="NCBI Taxonomy" id="1737571"/>
    <lineage>
        <taxon>Bacteria</taxon>
        <taxon>Bacillati</taxon>
        <taxon>Bacillota</taxon>
        <taxon>Bacilli</taxon>
        <taxon>Bacillales</taxon>
        <taxon>Bacillaceae</taxon>
        <taxon>Niallia</taxon>
    </lineage>
</organism>
<proteinExistence type="predicted"/>